<reference evidence="2 3" key="1">
    <citation type="submission" date="2017-08" db="EMBL/GenBank/DDBJ databases">
        <title>Complete Genome Sequence of Acetobacter tropicalis Oregon-R-modENCODE STRAIN BDGP1, an acetic acid bacterium isolated from Drosophila melanogaster gut.</title>
        <authorList>
            <person name="Wan K.H."/>
            <person name="Yu C."/>
            <person name="Park S."/>
            <person name="Hammonds A.S."/>
            <person name="Booth B.W."/>
            <person name="Celniker S.E."/>
        </authorList>
    </citation>
    <scope>NUCLEOTIDE SEQUENCE [LARGE SCALE GENOMIC DNA]</scope>
    <source>
        <strain evidence="2 3">BDGP1</strain>
    </source>
</reference>
<dbReference type="EMBL" id="CP022699">
    <property type="protein sequence ID" value="ATJ89353.1"/>
    <property type="molecule type" value="Genomic_DNA"/>
</dbReference>
<dbReference type="AlphaFoldDB" id="A0A291PD32"/>
<protein>
    <recommendedName>
        <fullName evidence="1">Transposase IS701-like DDE domain-containing protein</fullName>
    </recommendedName>
</protein>
<dbReference type="Pfam" id="PF13546">
    <property type="entry name" value="DDE_5"/>
    <property type="match status" value="1"/>
</dbReference>
<evidence type="ECO:0000313" key="3">
    <source>
        <dbReference type="Proteomes" id="UP000220394"/>
    </source>
</evidence>
<dbReference type="InterPro" id="IPR038721">
    <property type="entry name" value="IS701-like_DDE_dom"/>
</dbReference>
<name>A0A291PD32_9PROT</name>
<dbReference type="PANTHER" id="PTHR33627">
    <property type="entry name" value="TRANSPOSASE"/>
    <property type="match status" value="1"/>
</dbReference>
<dbReference type="InterPro" id="IPR039365">
    <property type="entry name" value="IS701-like"/>
</dbReference>
<feature type="domain" description="Transposase IS701-like DDE" evidence="1">
    <location>
        <begin position="1"/>
        <end position="83"/>
    </location>
</feature>
<evidence type="ECO:0000259" key="1">
    <source>
        <dbReference type="Pfam" id="PF13546"/>
    </source>
</evidence>
<dbReference type="KEGG" id="ato:CIW82_00085"/>
<accession>A0A291PD32</accession>
<dbReference type="Proteomes" id="UP000220394">
    <property type="component" value="Chromosome"/>
</dbReference>
<proteinExistence type="predicted"/>
<organism evidence="2 3">
    <name type="scientific">Acetobacter tropicalis</name>
    <dbReference type="NCBI Taxonomy" id="104102"/>
    <lineage>
        <taxon>Bacteria</taxon>
        <taxon>Pseudomonadati</taxon>
        <taxon>Pseudomonadota</taxon>
        <taxon>Alphaproteobacteria</taxon>
        <taxon>Acetobacterales</taxon>
        <taxon>Acetobacteraceae</taxon>
        <taxon>Acetobacter</taxon>
    </lineage>
</organism>
<evidence type="ECO:0000313" key="2">
    <source>
        <dbReference type="EMBL" id="ATJ89353.1"/>
    </source>
</evidence>
<dbReference type="RefSeq" id="WP_086897835.1">
    <property type="nucleotide sequence ID" value="NZ_CP022699.1"/>
</dbReference>
<gene>
    <name evidence="2" type="ORF">CIW82_00085</name>
</gene>
<dbReference type="PANTHER" id="PTHR33627:SF1">
    <property type="entry name" value="TRANSPOSASE"/>
    <property type="match status" value="1"/>
</dbReference>
<sequence>MGKKANYQALVSVIPTAREVPPILSLSLFLSDIWTADPACMKRAGVPLEHQGPRIKPEMAIAKIDCLCAVAVRFGRVLVDGGF</sequence>